<comment type="catalytic activity">
    <reaction evidence="1 10">
        <text>Transfers a segment of a (1-&gt;4)-alpha-D-glucan to a new position in an acceptor, which may be glucose or a (1-&gt;4)-alpha-D-glucan.</text>
        <dbReference type="EC" id="2.4.1.25"/>
    </reaction>
</comment>
<evidence type="ECO:0000256" key="7">
    <source>
        <dbReference type="ARBA" id="ARBA00023277"/>
    </source>
</evidence>
<gene>
    <name evidence="11" type="primary">malQ</name>
    <name evidence="11" type="ORF">IAC61_06115</name>
</gene>
<dbReference type="EC" id="2.4.1.25" evidence="3 10"/>
<dbReference type="PANTHER" id="PTHR32438:SF5">
    <property type="entry name" value="4-ALPHA-GLUCANOTRANSFERASE DPE1, CHLOROPLASTIC_AMYLOPLASTIC"/>
    <property type="match status" value="1"/>
</dbReference>
<proteinExistence type="inferred from homology"/>
<dbReference type="PANTHER" id="PTHR32438">
    <property type="entry name" value="4-ALPHA-GLUCANOTRANSFERASE DPE1, CHLOROPLASTIC/AMYLOPLASTIC"/>
    <property type="match status" value="1"/>
</dbReference>
<dbReference type="Gene3D" id="3.20.20.80">
    <property type="entry name" value="Glycosidases"/>
    <property type="match status" value="1"/>
</dbReference>
<dbReference type="AlphaFoldDB" id="A0A9D9DG04"/>
<protein>
    <recommendedName>
        <fullName evidence="4 10">4-alpha-glucanotransferase</fullName>
        <ecNumber evidence="3 10">2.4.1.25</ecNumber>
    </recommendedName>
    <alternativeName>
        <fullName evidence="8 10">Amylomaltase</fullName>
    </alternativeName>
    <alternativeName>
        <fullName evidence="9 10">Disproportionating enzyme</fullName>
    </alternativeName>
</protein>
<keyword evidence="5 10" id="KW-0328">Glycosyltransferase</keyword>
<keyword evidence="7 10" id="KW-0119">Carbohydrate metabolism</keyword>
<organism evidence="11 12">
    <name type="scientific">Candidatus Alloenteromonas pullistercoris</name>
    <dbReference type="NCBI Taxonomy" id="2840785"/>
    <lineage>
        <taxon>Bacteria</taxon>
        <taxon>Bacillati</taxon>
        <taxon>Bacillota</taxon>
        <taxon>Bacillota incertae sedis</taxon>
        <taxon>Candidatus Alloenteromonas</taxon>
    </lineage>
</organism>
<dbReference type="NCBIfam" id="TIGR00217">
    <property type="entry name" value="malQ"/>
    <property type="match status" value="1"/>
</dbReference>
<evidence type="ECO:0000256" key="5">
    <source>
        <dbReference type="ARBA" id="ARBA00022676"/>
    </source>
</evidence>
<evidence type="ECO:0000313" key="11">
    <source>
        <dbReference type="EMBL" id="MBO8426864.1"/>
    </source>
</evidence>
<dbReference type="NCBIfam" id="NF011080">
    <property type="entry name" value="PRK14508.1-3"/>
    <property type="match status" value="1"/>
</dbReference>
<name>A0A9D9DG04_9FIRM</name>
<dbReference type="GO" id="GO:0004134">
    <property type="term" value="F:4-alpha-glucanotransferase activity"/>
    <property type="evidence" value="ECO:0007669"/>
    <property type="project" value="UniProtKB-EC"/>
</dbReference>
<comment type="similarity">
    <text evidence="2 10">Belongs to the disproportionating enzyme family.</text>
</comment>
<reference evidence="11" key="2">
    <citation type="journal article" date="2021" name="PeerJ">
        <title>Extensive microbial diversity within the chicken gut microbiome revealed by metagenomics and culture.</title>
        <authorList>
            <person name="Gilroy R."/>
            <person name="Ravi A."/>
            <person name="Getino M."/>
            <person name="Pursley I."/>
            <person name="Horton D.L."/>
            <person name="Alikhan N.F."/>
            <person name="Baker D."/>
            <person name="Gharbi K."/>
            <person name="Hall N."/>
            <person name="Watson M."/>
            <person name="Adriaenssens E.M."/>
            <person name="Foster-Nyarko E."/>
            <person name="Jarju S."/>
            <person name="Secka A."/>
            <person name="Antonio M."/>
            <person name="Oren A."/>
            <person name="Chaudhuri R.R."/>
            <person name="La Ragione R."/>
            <person name="Hildebrand F."/>
            <person name="Pallen M.J."/>
        </authorList>
    </citation>
    <scope>NUCLEOTIDE SEQUENCE</scope>
    <source>
        <strain evidence="11">17113</strain>
    </source>
</reference>
<dbReference type="EMBL" id="JADINA010000039">
    <property type="protein sequence ID" value="MBO8426864.1"/>
    <property type="molecule type" value="Genomic_DNA"/>
</dbReference>
<dbReference type="GO" id="GO:0005975">
    <property type="term" value="P:carbohydrate metabolic process"/>
    <property type="evidence" value="ECO:0007669"/>
    <property type="project" value="InterPro"/>
</dbReference>
<keyword evidence="6 10" id="KW-0808">Transferase</keyword>
<dbReference type="Proteomes" id="UP000823634">
    <property type="component" value="Unassembled WGS sequence"/>
</dbReference>
<evidence type="ECO:0000256" key="3">
    <source>
        <dbReference type="ARBA" id="ARBA00012560"/>
    </source>
</evidence>
<evidence type="ECO:0000256" key="2">
    <source>
        <dbReference type="ARBA" id="ARBA00005684"/>
    </source>
</evidence>
<dbReference type="InterPro" id="IPR003385">
    <property type="entry name" value="Glyco_hydro_77"/>
</dbReference>
<dbReference type="Pfam" id="PF02446">
    <property type="entry name" value="Glyco_hydro_77"/>
    <property type="match status" value="1"/>
</dbReference>
<evidence type="ECO:0000256" key="8">
    <source>
        <dbReference type="ARBA" id="ARBA00031423"/>
    </source>
</evidence>
<sequence length="496" mass="56763">MSQIKFSVAARRAGVLLPVASLPGAHGVGDFGKDAYDFVDSLHKGGFTLWQILPLNPLGYGHSPYQPFSSFAMDELYVDLFDLAEEGYLDHLPPFEPTPGKVSYERSREYKLPLLHKAFEAQMEKDPSCLEEFKEKEPWIKDFAAFMMFKRRDERSWDNWADRDWIKGRKPFAGKDKEDYDFEVWLQMTLYRQWGKLHAYALSKNIEIIGDIPFYVGFDSCDVWASQDSFLLDPSSKQPTFIAGVPPDYFSATGQRWGNPIYDWDKLVATDFAFIINRIVRNSKIYDYIRLDHFRAFDTYWKIPASCPTAIEGEWIEAPGYALFDRLLKDHPEIKIIAEDLGDLRPEVLTLRDHYNFPGMNVIEFTFDDDAIAKKPGYDSANSVCYIGTHDNDTARGYFASLPSSQQESWRKALTEHGCHDLDIVDALISYCLNKEGRFAILSAQDILGLGTEARLNVPGIVDDVNWTWRLDSLSALCSRIEGLLPKLKKAKRDAK</sequence>
<reference evidence="11" key="1">
    <citation type="submission" date="2020-10" db="EMBL/GenBank/DDBJ databases">
        <authorList>
            <person name="Gilroy R."/>
        </authorList>
    </citation>
    <scope>NUCLEOTIDE SEQUENCE</scope>
    <source>
        <strain evidence="11">17113</strain>
    </source>
</reference>
<evidence type="ECO:0000313" key="12">
    <source>
        <dbReference type="Proteomes" id="UP000823634"/>
    </source>
</evidence>
<evidence type="ECO:0000256" key="9">
    <source>
        <dbReference type="ARBA" id="ARBA00031501"/>
    </source>
</evidence>
<evidence type="ECO:0000256" key="6">
    <source>
        <dbReference type="ARBA" id="ARBA00022679"/>
    </source>
</evidence>
<evidence type="ECO:0000256" key="1">
    <source>
        <dbReference type="ARBA" id="ARBA00000439"/>
    </source>
</evidence>
<accession>A0A9D9DG04</accession>
<dbReference type="SUPFAM" id="SSF51445">
    <property type="entry name" value="(Trans)glycosidases"/>
    <property type="match status" value="1"/>
</dbReference>
<evidence type="ECO:0000256" key="4">
    <source>
        <dbReference type="ARBA" id="ARBA00020295"/>
    </source>
</evidence>
<dbReference type="InterPro" id="IPR017853">
    <property type="entry name" value="GH"/>
</dbReference>
<evidence type="ECO:0000256" key="10">
    <source>
        <dbReference type="RuleBase" id="RU361207"/>
    </source>
</evidence>
<comment type="caution">
    <text evidence="11">The sequence shown here is derived from an EMBL/GenBank/DDBJ whole genome shotgun (WGS) entry which is preliminary data.</text>
</comment>